<dbReference type="GO" id="GO:0016780">
    <property type="term" value="F:phosphotransferase activity, for other substituted phosphate groups"/>
    <property type="evidence" value="ECO:0007669"/>
    <property type="project" value="TreeGrafter"/>
</dbReference>
<dbReference type="EMBL" id="DUTP01000002">
    <property type="protein sequence ID" value="HHX99281.1"/>
    <property type="molecule type" value="Genomic_DNA"/>
</dbReference>
<comment type="similarity">
    <text evidence="2">Belongs to the bacterial sugar transferase family.</text>
</comment>
<comment type="caution">
    <text evidence="10">The sequence shown here is derived from an EMBL/GenBank/DDBJ whole genome shotgun (WGS) entry which is preliminary data.</text>
</comment>
<keyword evidence="7 8" id="KW-0472">Membrane</keyword>
<dbReference type="GO" id="GO:0005886">
    <property type="term" value="C:plasma membrane"/>
    <property type="evidence" value="ECO:0007669"/>
    <property type="project" value="UniProtKB-SubCell"/>
</dbReference>
<evidence type="ECO:0000256" key="4">
    <source>
        <dbReference type="ARBA" id="ARBA00022679"/>
    </source>
</evidence>
<organism evidence="10 11">
    <name type="scientific">Candidatus Dojkabacteria bacterium</name>
    <dbReference type="NCBI Taxonomy" id="2099670"/>
    <lineage>
        <taxon>Bacteria</taxon>
        <taxon>Candidatus Dojkabacteria</taxon>
    </lineage>
</organism>
<evidence type="ECO:0000313" key="10">
    <source>
        <dbReference type="EMBL" id="HHX99281.1"/>
    </source>
</evidence>
<feature type="domain" description="Bacterial sugar transferase" evidence="9">
    <location>
        <begin position="10"/>
        <end position="211"/>
    </location>
</feature>
<sequence>MSGTPYKVVKRVLDVILSFSLLILFSPLLLLVSILIFLTDGKNIFVKEPLRHGYGGKEFRMFKFRTMIPNAHRELLENPKYKRLKEKWKKNGNKLKVDEDSRITWIGKILRKTDMDELPQLLNVLIGQMSLVGPRPTYKTEIEVHLKKYPKDKQHLKYVFRVSPGITGIWQVSGRNDISLHKRLAMEATYARNLNFLTDLKILLKTPKIVLSREGAYE</sequence>
<dbReference type="PANTHER" id="PTHR30576">
    <property type="entry name" value="COLANIC BIOSYNTHESIS UDP-GLUCOSE LIPID CARRIER TRANSFERASE"/>
    <property type="match status" value="1"/>
</dbReference>
<comment type="subcellular location">
    <subcellularLocation>
        <location evidence="1">Cell membrane</location>
    </subcellularLocation>
</comment>
<dbReference type="InterPro" id="IPR003362">
    <property type="entry name" value="Bact_transf"/>
</dbReference>
<keyword evidence="4 10" id="KW-0808">Transferase</keyword>
<name>A0A832QBK6_9BACT</name>
<gene>
    <name evidence="10" type="ORF">GX533_01165</name>
</gene>
<evidence type="ECO:0000256" key="8">
    <source>
        <dbReference type="SAM" id="Phobius"/>
    </source>
</evidence>
<keyword evidence="3" id="KW-1003">Cell membrane</keyword>
<feature type="transmembrane region" description="Helical" evidence="8">
    <location>
        <begin position="12"/>
        <end position="38"/>
    </location>
</feature>
<keyword evidence="6 8" id="KW-1133">Transmembrane helix</keyword>
<keyword evidence="5 8" id="KW-0812">Transmembrane</keyword>
<evidence type="ECO:0000256" key="7">
    <source>
        <dbReference type="ARBA" id="ARBA00023136"/>
    </source>
</evidence>
<dbReference type="Proteomes" id="UP000576550">
    <property type="component" value="Unassembled WGS sequence"/>
</dbReference>
<evidence type="ECO:0000256" key="5">
    <source>
        <dbReference type="ARBA" id="ARBA00022692"/>
    </source>
</evidence>
<evidence type="ECO:0000256" key="6">
    <source>
        <dbReference type="ARBA" id="ARBA00022989"/>
    </source>
</evidence>
<evidence type="ECO:0000256" key="3">
    <source>
        <dbReference type="ARBA" id="ARBA00022475"/>
    </source>
</evidence>
<evidence type="ECO:0000256" key="1">
    <source>
        <dbReference type="ARBA" id="ARBA00004236"/>
    </source>
</evidence>
<dbReference type="Pfam" id="PF02397">
    <property type="entry name" value="Bac_transf"/>
    <property type="match status" value="1"/>
</dbReference>
<dbReference type="AlphaFoldDB" id="A0A832QBK6"/>
<evidence type="ECO:0000259" key="9">
    <source>
        <dbReference type="Pfam" id="PF02397"/>
    </source>
</evidence>
<evidence type="ECO:0000256" key="2">
    <source>
        <dbReference type="ARBA" id="ARBA00006464"/>
    </source>
</evidence>
<proteinExistence type="inferred from homology"/>
<accession>A0A832QBK6</accession>
<dbReference type="PANTHER" id="PTHR30576:SF4">
    <property type="entry name" value="UNDECAPRENYL-PHOSPHATE GALACTOSE PHOSPHOTRANSFERASE"/>
    <property type="match status" value="1"/>
</dbReference>
<evidence type="ECO:0000313" key="11">
    <source>
        <dbReference type="Proteomes" id="UP000576550"/>
    </source>
</evidence>
<reference evidence="10 11" key="1">
    <citation type="journal article" date="2020" name="Biotechnol. Biofuels">
        <title>New insights from the biogas microbiome by comprehensive genome-resolved metagenomics of nearly 1600 species originating from multiple anaerobic digesters.</title>
        <authorList>
            <person name="Campanaro S."/>
            <person name="Treu L."/>
            <person name="Rodriguez-R L.M."/>
            <person name="Kovalovszki A."/>
            <person name="Ziels R.M."/>
            <person name="Maus I."/>
            <person name="Zhu X."/>
            <person name="Kougias P.G."/>
            <person name="Basile A."/>
            <person name="Luo G."/>
            <person name="Schluter A."/>
            <person name="Konstantinidis K.T."/>
            <person name="Angelidaki I."/>
        </authorList>
    </citation>
    <scope>NUCLEOTIDE SEQUENCE [LARGE SCALE GENOMIC DNA]</scope>
    <source>
        <strain evidence="10">AS05jafATM_89</strain>
    </source>
</reference>
<protein>
    <submittedName>
        <fullName evidence="10">Sugar transferase</fullName>
    </submittedName>
</protein>